<dbReference type="OrthoDB" id="4881694at2759"/>
<name>A0A9P8TTC2_9HYPO</name>
<organism evidence="2 3">
    <name type="scientific">Trichoderma cornu-damae</name>
    <dbReference type="NCBI Taxonomy" id="654480"/>
    <lineage>
        <taxon>Eukaryota</taxon>
        <taxon>Fungi</taxon>
        <taxon>Dikarya</taxon>
        <taxon>Ascomycota</taxon>
        <taxon>Pezizomycotina</taxon>
        <taxon>Sordariomycetes</taxon>
        <taxon>Hypocreomycetidae</taxon>
        <taxon>Hypocreales</taxon>
        <taxon>Hypocreaceae</taxon>
        <taxon>Trichoderma</taxon>
    </lineage>
</organism>
<evidence type="ECO:0000313" key="2">
    <source>
        <dbReference type="EMBL" id="KAH6607221.1"/>
    </source>
</evidence>
<evidence type="ECO:0008006" key="4">
    <source>
        <dbReference type="Google" id="ProtNLM"/>
    </source>
</evidence>
<sequence>MHPLKYLTSLTLSFATATSAFIVERNLPDGIYEVNDLFEESKSIQWEDYSVPIPISRVKCYKDHGTLNSTDHRRAVDHLWSYCSHINVPPHGAFFSVVGEAVAFVCSSGRQSRCHWHEWDDAEEEMNETCGEGRDGHVEMNKLLKEYGRSHIGEDICHSLNMESGLNWEVEMIPVLVNEQTYAQWKLAVQENSEVGGSKNGSMG</sequence>
<keyword evidence="3" id="KW-1185">Reference proteome</keyword>
<keyword evidence="1" id="KW-0732">Signal</keyword>
<comment type="caution">
    <text evidence="2">The sequence shown here is derived from an EMBL/GenBank/DDBJ whole genome shotgun (WGS) entry which is preliminary data.</text>
</comment>
<dbReference type="Proteomes" id="UP000827724">
    <property type="component" value="Unassembled WGS sequence"/>
</dbReference>
<accession>A0A9P8TTC2</accession>
<feature type="chain" id="PRO_5040221597" description="Ecp2 effector protein domain-containing protein" evidence="1">
    <location>
        <begin position="21"/>
        <end position="204"/>
    </location>
</feature>
<feature type="signal peptide" evidence="1">
    <location>
        <begin position="1"/>
        <end position="20"/>
    </location>
</feature>
<reference evidence="2" key="1">
    <citation type="submission" date="2021-08" db="EMBL/GenBank/DDBJ databases">
        <title>Chromosome-Level Trichoderma cornu-damae using Hi-C Data.</title>
        <authorList>
            <person name="Kim C.S."/>
        </authorList>
    </citation>
    <scope>NUCLEOTIDE SEQUENCE</scope>
    <source>
        <strain evidence="2">KA19-0412C</strain>
    </source>
</reference>
<protein>
    <recommendedName>
        <fullName evidence="4">Ecp2 effector protein domain-containing protein</fullName>
    </recommendedName>
</protein>
<dbReference type="AlphaFoldDB" id="A0A9P8TTC2"/>
<gene>
    <name evidence="2" type="ORF">Trco_003534</name>
</gene>
<proteinExistence type="predicted"/>
<evidence type="ECO:0000313" key="3">
    <source>
        <dbReference type="Proteomes" id="UP000827724"/>
    </source>
</evidence>
<dbReference type="EMBL" id="JAIWOZ010000003">
    <property type="protein sequence ID" value="KAH6607221.1"/>
    <property type="molecule type" value="Genomic_DNA"/>
</dbReference>
<evidence type="ECO:0000256" key="1">
    <source>
        <dbReference type="SAM" id="SignalP"/>
    </source>
</evidence>